<keyword evidence="5 15" id="KW-0479">Metal-binding</keyword>
<dbReference type="PIRSF" id="PIRSF000977">
    <property type="entry name" value="Exodeoxyribonuclease_I"/>
    <property type="match status" value="1"/>
</dbReference>
<organism evidence="18 19">
    <name type="scientific">Ignatzschineria indica</name>
    <dbReference type="NCBI Taxonomy" id="472583"/>
    <lineage>
        <taxon>Bacteria</taxon>
        <taxon>Pseudomonadati</taxon>
        <taxon>Pseudomonadota</taxon>
        <taxon>Gammaproteobacteria</taxon>
        <taxon>Cardiobacteriales</taxon>
        <taxon>Ignatzschineriaceae</taxon>
        <taxon>Ignatzschineria</taxon>
    </lineage>
</organism>
<proteinExistence type="predicted"/>
<feature type="binding site" evidence="15">
    <location>
        <position position="180"/>
    </location>
    <ligand>
        <name>Mg(2+)</name>
        <dbReference type="ChEBI" id="CHEBI:18420"/>
        <label>2</label>
    </ligand>
</feature>
<evidence type="ECO:0000256" key="15">
    <source>
        <dbReference type="PIRSR" id="PIRSR000977-2"/>
    </source>
</evidence>
<evidence type="ECO:0000313" key="18">
    <source>
        <dbReference type="EMBL" id="PWD82491.1"/>
    </source>
</evidence>
<evidence type="ECO:0000259" key="16">
    <source>
        <dbReference type="PROSITE" id="PS51784"/>
    </source>
</evidence>
<gene>
    <name evidence="18" type="ORF">DC082_07590</name>
</gene>
<evidence type="ECO:0000256" key="6">
    <source>
        <dbReference type="ARBA" id="ARBA00022763"/>
    </source>
</evidence>
<evidence type="ECO:0000256" key="2">
    <source>
        <dbReference type="ARBA" id="ARBA00012108"/>
    </source>
</evidence>
<keyword evidence="9 15" id="KW-0460">Magnesium</keyword>
<dbReference type="InterPro" id="IPR022894">
    <property type="entry name" value="Oligoribonuclease"/>
</dbReference>
<dbReference type="InterPro" id="IPR012337">
    <property type="entry name" value="RNaseH-like_sf"/>
</dbReference>
<keyword evidence="11 13" id="KW-0234">DNA repair</keyword>
<dbReference type="InterPro" id="IPR036397">
    <property type="entry name" value="RNaseH_sf"/>
</dbReference>
<dbReference type="InterPro" id="IPR058561">
    <property type="entry name" value="Exonuc_1_C"/>
</dbReference>
<comment type="subunit">
    <text evidence="12">Monomer. Interacts with ssb (via C-terminus); this interaction stimulates the exonuclease activity by recruiting the enzyme to its substrate.</text>
</comment>
<feature type="binding site" evidence="14">
    <location>
        <position position="159"/>
    </location>
    <ligand>
        <name>substrate</name>
    </ligand>
</feature>
<name>A0A2U2AIJ5_9GAMM</name>
<evidence type="ECO:0000256" key="5">
    <source>
        <dbReference type="ARBA" id="ARBA00022723"/>
    </source>
</evidence>
<dbReference type="Gene3D" id="3.30.1520.20">
    <property type="entry name" value="Exonuclease ExoI, domain 2"/>
    <property type="match status" value="1"/>
</dbReference>
<keyword evidence="7 13" id="KW-0378">Hydrolase</keyword>
<evidence type="ECO:0000256" key="12">
    <source>
        <dbReference type="ARBA" id="ARBA00046792"/>
    </source>
</evidence>
<dbReference type="SUPFAM" id="SSF53098">
    <property type="entry name" value="Ribonuclease H-like"/>
    <property type="match status" value="1"/>
</dbReference>
<dbReference type="InterPro" id="IPR013520">
    <property type="entry name" value="Ribonucl_H"/>
</dbReference>
<feature type="binding site" evidence="14">
    <location>
        <position position="11"/>
    </location>
    <ligand>
        <name>substrate</name>
    </ligand>
</feature>
<feature type="binding site" evidence="15">
    <location>
        <position position="11"/>
    </location>
    <ligand>
        <name>Mg(2+)</name>
        <dbReference type="ChEBI" id="CHEBI:18420"/>
        <label>2</label>
    </ligand>
</feature>
<dbReference type="InterPro" id="IPR038649">
    <property type="entry name" value="EXOI_SH3_sf"/>
</dbReference>
<dbReference type="GO" id="GO:0003677">
    <property type="term" value="F:DNA binding"/>
    <property type="evidence" value="ECO:0007669"/>
    <property type="project" value="UniProtKB-KW"/>
</dbReference>
<dbReference type="Pfam" id="PF26016">
    <property type="entry name" value="ExoI_C"/>
    <property type="match status" value="1"/>
</dbReference>
<dbReference type="NCBIfam" id="NF008746">
    <property type="entry name" value="PRK11779.1"/>
    <property type="match status" value="1"/>
</dbReference>
<dbReference type="PANTHER" id="PTHR11046:SF11">
    <property type="entry name" value="EXODEOXYRIBONUCLEASE I"/>
    <property type="match status" value="1"/>
</dbReference>
<dbReference type="InterPro" id="IPR013620">
    <property type="entry name" value="Exonuc_1_SH3"/>
</dbReference>
<reference evidence="18 19" key="1">
    <citation type="journal article" date="2018" name="Genome Announc.">
        <title>Ignatzschineria cameli sp. nov., isolated from necrotic foot tissue of dromedaries (Camelus dromedarius) and associated maggots (Wohlfahrtia species) in Dubai.</title>
        <authorList>
            <person name="Tsang C.C."/>
            <person name="Tang J.Y."/>
            <person name="Fong J.Y."/>
            <person name="Kinne J."/>
            <person name="Lee H.H."/>
            <person name="Joseph M."/>
            <person name="Jose S."/>
            <person name="Schuster R.K."/>
            <person name="Tang Y."/>
            <person name="Sivakumar S."/>
            <person name="Chen J.H."/>
            <person name="Teng J.L."/>
            <person name="Lau S.K."/>
            <person name="Wernery U."/>
            <person name="Woo P.C."/>
        </authorList>
    </citation>
    <scope>NUCLEOTIDE SEQUENCE [LARGE SCALE GENOMIC DNA]</scope>
    <source>
        <strain evidence="18 19">KCTC 22643</strain>
    </source>
</reference>
<keyword evidence="8 13" id="KW-0269">Exonuclease</keyword>
<evidence type="ECO:0000256" key="13">
    <source>
        <dbReference type="PIRNR" id="PIRNR000977"/>
    </source>
</evidence>
<protein>
    <recommendedName>
        <fullName evidence="3 13">Exodeoxyribonuclease I</fullName>
        <ecNumber evidence="2 13">3.1.11.1</ecNumber>
    </recommendedName>
</protein>
<dbReference type="EMBL" id="QEWR01000004">
    <property type="protein sequence ID" value="PWD82491.1"/>
    <property type="molecule type" value="Genomic_DNA"/>
</dbReference>
<dbReference type="AlphaFoldDB" id="A0A2U2AIJ5"/>
<evidence type="ECO:0000256" key="3">
    <source>
        <dbReference type="ARBA" id="ARBA00019900"/>
    </source>
</evidence>
<dbReference type="PROSITE" id="PS51785">
    <property type="entry name" value="EXOI_C"/>
    <property type="match status" value="1"/>
</dbReference>
<dbReference type="PROSITE" id="PS51784">
    <property type="entry name" value="EXOI_SH3"/>
    <property type="match status" value="1"/>
</dbReference>
<dbReference type="GO" id="GO:0046872">
    <property type="term" value="F:metal ion binding"/>
    <property type="evidence" value="ECO:0007669"/>
    <property type="project" value="UniProtKB-KW"/>
</dbReference>
<dbReference type="GO" id="GO:0008310">
    <property type="term" value="F:single-stranded DNA 3'-5' DNA exonuclease activity"/>
    <property type="evidence" value="ECO:0007669"/>
    <property type="project" value="UniProtKB-EC"/>
</dbReference>
<dbReference type="SMART" id="SM00479">
    <property type="entry name" value="EXOIII"/>
    <property type="match status" value="1"/>
</dbReference>
<dbReference type="PANTHER" id="PTHR11046">
    <property type="entry name" value="OLIGORIBONUCLEASE, MITOCHONDRIAL"/>
    <property type="match status" value="1"/>
</dbReference>
<evidence type="ECO:0000313" key="19">
    <source>
        <dbReference type="Proteomes" id="UP000244948"/>
    </source>
</evidence>
<evidence type="ECO:0000259" key="17">
    <source>
        <dbReference type="PROSITE" id="PS51785"/>
    </source>
</evidence>
<keyword evidence="19" id="KW-1185">Reference proteome</keyword>
<feature type="domain" description="ExoI C-terminal" evidence="17">
    <location>
        <begin position="355"/>
        <end position="470"/>
    </location>
</feature>
<comment type="catalytic activity">
    <reaction evidence="1 13">
        <text>Exonucleolytic cleavage in the 3'- to 5'-direction to yield nucleoside 5'-phosphates.</text>
        <dbReference type="EC" id="3.1.11.1"/>
    </reaction>
</comment>
<keyword evidence="10" id="KW-0238">DNA-binding</keyword>
<dbReference type="InterPro" id="IPR023607">
    <property type="entry name" value="Exodeoxyribonuclease_I"/>
</dbReference>
<evidence type="ECO:0000256" key="1">
    <source>
        <dbReference type="ARBA" id="ARBA00000563"/>
    </source>
</evidence>
<feature type="binding site" evidence="15">
    <location>
        <position position="9"/>
    </location>
    <ligand>
        <name>Mg(2+)</name>
        <dbReference type="ChEBI" id="CHEBI:18420"/>
        <label>1</label>
    </ligand>
</feature>
<evidence type="ECO:0000256" key="7">
    <source>
        <dbReference type="ARBA" id="ARBA00022801"/>
    </source>
</evidence>
<dbReference type="Gene3D" id="1.20.1280.70">
    <property type="entry name" value="Exonuclease ExoI, domain 3"/>
    <property type="match status" value="1"/>
</dbReference>
<dbReference type="RefSeq" id="WP_109236474.1">
    <property type="nucleotide sequence ID" value="NZ_BMXZ01000003.1"/>
</dbReference>
<evidence type="ECO:0000256" key="11">
    <source>
        <dbReference type="ARBA" id="ARBA00023204"/>
    </source>
</evidence>
<keyword evidence="4 13" id="KW-0540">Nuclease</keyword>
<evidence type="ECO:0000256" key="8">
    <source>
        <dbReference type="ARBA" id="ARBA00022839"/>
    </source>
</evidence>
<dbReference type="GO" id="GO:0000175">
    <property type="term" value="F:3'-5'-RNA exonuclease activity"/>
    <property type="evidence" value="ECO:0007669"/>
    <property type="project" value="InterPro"/>
</dbReference>
<dbReference type="FunFam" id="3.30.420.10:FF:000033">
    <property type="entry name" value="Exodeoxyribonuclease I"/>
    <property type="match status" value="1"/>
</dbReference>
<keyword evidence="6 13" id="KW-0227">DNA damage</keyword>
<comment type="cofactor">
    <cofactor evidence="15">
        <name>Mg(2+)</name>
        <dbReference type="ChEBI" id="CHEBI:18420"/>
    </cofactor>
    <text evidence="15">Binds 2 Mg(2+) ions per monomer.</text>
</comment>
<dbReference type="EC" id="3.1.11.1" evidence="2 13"/>
<dbReference type="InterPro" id="IPR034747">
    <property type="entry name" value="EXOI_SH3"/>
</dbReference>
<evidence type="ECO:0000256" key="14">
    <source>
        <dbReference type="PIRSR" id="PIRSR000977-1"/>
    </source>
</evidence>
<evidence type="ECO:0000256" key="4">
    <source>
        <dbReference type="ARBA" id="ARBA00022722"/>
    </source>
</evidence>
<comment type="caution">
    <text evidence="18">The sequence shown here is derived from an EMBL/GenBank/DDBJ whole genome shotgun (WGS) entry which is preliminary data.</text>
</comment>
<evidence type="ECO:0000256" key="10">
    <source>
        <dbReference type="ARBA" id="ARBA00023125"/>
    </source>
</evidence>
<feature type="domain" description="ExoI SH3-like" evidence="16">
    <location>
        <begin position="196"/>
        <end position="349"/>
    </location>
</feature>
<accession>A0A2U2AIJ5</accession>
<dbReference type="Pfam" id="PF00929">
    <property type="entry name" value="RNase_T"/>
    <property type="match status" value="1"/>
</dbReference>
<dbReference type="Proteomes" id="UP000244948">
    <property type="component" value="Unassembled WGS sequence"/>
</dbReference>
<dbReference type="Gene3D" id="3.30.420.10">
    <property type="entry name" value="Ribonuclease H-like superfamily/Ribonuclease H"/>
    <property type="match status" value="1"/>
</dbReference>
<dbReference type="GO" id="GO:0006281">
    <property type="term" value="P:DNA repair"/>
    <property type="evidence" value="ECO:0007669"/>
    <property type="project" value="UniProtKB-KW"/>
</dbReference>
<dbReference type="Pfam" id="PF08411">
    <property type="entry name" value="ExoI_SH3"/>
    <property type="match status" value="1"/>
</dbReference>
<evidence type="ECO:0000256" key="9">
    <source>
        <dbReference type="ARBA" id="ARBA00022842"/>
    </source>
</evidence>
<dbReference type="CDD" id="cd06138">
    <property type="entry name" value="ExoI_N"/>
    <property type="match status" value="1"/>
</dbReference>
<sequence length="470" mass="55544">MKPSFFFYDLETFGINPKEDRIAQFAGIRTDEEFNIIEEPINIYCQPPKDYIPDPNAILITGITLEEAQEKGMPEAQFAAQIEEAFSRPNSCILGYNNIRFDDEMIRYLFYRNFIDPYAYSWQNGNSRWDLLDVVRATYTFRPEGIAWPQDEMGNISFKLENLSKANDLLHEKAHDALSDVYATIGMAKLIKEKQPRLFSYYFNHRRARDLQQLIDLRSLKPLLHISGMFGLERNNISMMAPILFSPQNRNELISIDLMGDVEPLLHLSAEEVREKLYTPSAELPEGEARIPLKGIHLNRCPILAPTALLSTLPKEILDQQQCQKNHQLILNNRELIETKLMEIYQTPRIFDNDPHSEPVETLLYQGFFERKDRHQMDLVPKMSGEELKYHEFYFDDPRLEPLLFIYRARNYFETLFEDEQDEWQRYTLLKKEYYRSRYQPIYKALLEEAETDEDQNKIALLQSIQHYYQ</sequence>